<protein>
    <recommendedName>
        <fullName evidence="4">DUF2752 domain-containing protein</fullName>
    </recommendedName>
</protein>
<dbReference type="RefSeq" id="WP_072315403.1">
    <property type="nucleotide sequence ID" value="NZ_FPJE01000001.1"/>
</dbReference>
<organism evidence="2 3">
    <name type="scientific">Sinomicrobium oceani</name>
    <dbReference type="NCBI Taxonomy" id="1150368"/>
    <lineage>
        <taxon>Bacteria</taxon>
        <taxon>Pseudomonadati</taxon>
        <taxon>Bacteroidota</taxon>
        <taxon>Flavobacteriia</taxon>
        <taxon>Flavobacteriales</taxon>
        <taxon>Flavobacteriaceae</taxon>
        <taxon>Sinomicrobium</taxon>
    </lineage>
</organism>
<keyword evidence="1" id="KW-1133">Transmembrane helix</keyword>
<keyword evidence="1" id="KW-0472">Membrane</keyword>
<evidence type="ECO:0000313" key="3">
    <source>
        <dbReference type="Proteomes" id="UP000182248"/>
    </source>
</evidence>
<proteinExistence type="predicted"/>
<accession>A0A1K1LQ59</accession>
<feature type="transmembrane region" description="Helical" evidence="1">
    <location>
        <begin position="49"/>
        <end position="68"/>
    </location>
</feature>
<dbReference type="Proteomes" id="UP000182248">
    <property type="component" value="Unassembled WGS sequence"/>
</dbReference>
<dbReference type="AlphaFoldDB" id="A0A1K1LQ59"/>
<feature type="transmembrane region" description="Helical" evidence="1">
    <location>
        <begin position="80"/>
        <end position="101"/>
    </location>
</feature>
<reference evidence="2 3" key="1">
    <citation type="submission" date="2016-11" db="EMBL/GenBank/DDBJ databases">
        <authorList>
            <person name="Jaros S."/>
            <person name="Januszkiewicz K."/>
            <person name="Wedrychowicz H."/>
        </authorList>
    </citation>
    <scope>NUCLEOTIDE SEQUENCE [LARGE SCALE GENOMIC DNA]</scope>
    <source>
        <strain evidence="2 3">CGMCC 1.12145</strain>
    </source>
</reference>
<evidence type="ECO:0000256" key="1">
    <source>
        <dbReference type="SAM" id="Phobius"/>
    </source>
</evidence>
<evidence type="ECO:0000313" key="2">
    <source>
        <dbReference type="EMBL" id="SFW13007.1"/>
    </source>
</evidence>
<sequence>MHGGFWHWLQDHLLPCPFKWFTGIDCPGCGFQRSFLALLQGDLVRSLELYPATIPFLLLCVIALRYVVSTPGKKSVVLRTTFFLTGGIMMVSYAVKMYRLYVMV</sequence>
<evidence type="ECO:0008006" key="4">
    <source>
        <dbReference type="Google" id="ProtNLM"/>
    </source>
</evidence>
<name>A0A1K1LQ59_9FLAO</name>
<dbReference type="Pfam" id="PF10825">
    <property type="entry name" value="DUF2752"/>
    <property type="match status" value="1"/>
</dbReference>
<keyword evidence="1" id="KW-0812">Transmembrane</keyword>
<dbReference type="STRING" id="1150368.SAMN02927921_00166"/>
<gene>
    <name evidence="2" type="ORF">SAMN02927921_00166</name>
</gene>
<keyword evidence="3" id="KW-1185">Reference proteome</keyword>
<dbReference type="EMBL" id="FPJE01000001">
    <property type="protein sequence ID" value="SFW13007.1"/>
    <property type="molecule type" value="Genomic_DNA"/>
</dbReference>
<dbReference type="InterPro" id="IPR021215">
    <property type="entry name" value="DUF2752"/>
</dbReference>
<dbReference type="OrthoDB" id="9815897at2"/>